<protein>
    <submittedName>
        <fullName evidence="2">Uncharacterized protein</fullName>
    </submittedName>
</protein>
<accession>A0A2A6CX73</accession>
<reference evidence="2" key="2">
    <citation type="submission" date="2022-06" db="UniProtKB">
        <authorList>
            <consortium name="EnsemblMetazoa"/>
        </authorList>
    </citation>
    <scope>IDENTIFICATION</scope>
    <source>
        <strain evidence="2">PS312</strain>
    </source>
</reference>
<reference evidence="3" key="1">
    <citation type="journal article" date="2008" name="Nat. Genet.">
        <title>The Pristionchus pacificus genome provides a unique perspective on nematode lifestyle and parasitism.</title>
        <authorList>
            <person name="Dieterich C."/>
            <person name="Clifton S.W."/>
            <person name="Schuster L.N."/>
            <person name="Chinwalla A."/>
            <person name="Delehaunty K."/>
            <person name="Dinkelacker I."/>
            <person name="Fulton L."/>
            <person name="Fulton R."/>
            <person name="Godfrey J."/>
            <person name="Minx P."/>
            <person name="Mitreva M."/>
            <person name="Roeseler W."/>
            <person name="Tian H."/>
            <person name="Witte H."/>
            <person name="Yang S.P."/>
            <person name="Wilson R.K."/>
            <person name="Sommer R.J."/>
        </authorList>
    </citation>
    <scope>NUCLEOTIDE SEQUENCE [LARGE SCALE GENOMIC DNA]</scope>
    <source>
        <strain evidence="3">PS312</strain>
    </source>
</reference>
<evidence type="ECO:0000313" key="3">
    <source>
        <dbReference type="Proteomes" id="UP000005239"/>
    </source>
</evidence>
<sequence length="82" mass="9138">MSIVISALENSKIPKFHRIYVFDLCQILLDLLDSLANGLIYTTSEDVPIARTDSSVYGQKKEGREKGEDKPGNEAIEGARRI</sequence>
<organism evidence="2 3">
    <name type="scientific">Pristionchus pacificus</name>
    <name type="common">Parasitic nematode worm</name>
    <dbReference type="NCBI Taxonomy" id="54126"/>
    <lineage>
        <taxon>Eukaryota</taxon>
        <taxon>Metazoa</taxon>
        <taxon>Ecdysozoa</taxon>
        <taxon>Nematoda</taxon>
        <taxon>Chromadorea</taxon>
        <taxon>Rhabditida</taxon>
        <taxon>Rhabditina</taxon>
        <taxon>Diplogasteromorpha</taxon>
        <taxon>Diplogasteroidea</taxon>
        <taxon>Neodiplogasteridae</taxon>
        <taxon>Pristionchus</taxon>
    </lineage>
</organism>
<dbReference type="AlphaFoldDB" id="A0A2A6CX73"/>
<evidence type="ECO:0000313" key="2">
    <source>
        <dbReference type="EnsemblMetazoa" id="PPA36296.1"/>
    </source>
</evidence>
<feature type="region of interest" description="Disordered" evidence="1">
    <location>
        <begin position="52"/>
        <end position="82"/>
    </location>
</feature>
<feature type="compositionally biased region" description="Basic and acidic residues" evidence="1">
    <location>
        <begin position="59"/>
        <end position="82"/>
    </location>
</feature>
<dbReference type="Proteomes" id="UP000005239">
    <property type="component" value="Unassembled WGS sequence"/>
</dbReference>
<name>A0A2A6CX73_PRIPA</name>
<evidence type="ECO:0000256" key="1">
    <source>
        <dbReference type="SAM" id="MobiDB-lite"/>
    </source>
</evidence>
<dbReference type="EnsemblMetazoa" id="PPA36296.1">
    <property type="protein sequence ID" value="PPA36296.1"/>
    <property type="gene ID" value="WBGene00274665"/>
</dbReference>
<keyword evidence="3" id="KW-1185">Reference proteome</keyword>
<accession>A0A8R1UN35</accession>
<gene>
    <name evidence="2" type="primary">WBGene00274665</name>
</gene>
<proteinExistence type="predicted"/>